<sequence>MSDVLLHVRELCKYFDVGGGKLKAVDGLTFDIFKGETFGLVGESGCGKSTAGRSILRLYEPTSGEVIFEDKNVLELSKKDLKDMRKNMQMIFQDPYASLDPRMTVEEIVGEPLEIYNISHGKERYKKVVELLELVGLSEEHAQRFPHEFSGGQRQRVGIARALALEPDFIICDEPISALDVSIQAQIVNLLKYLQKELGLTLLFIAHDLSMVRYISDRVGVMYLGHMMELSSSDELYTNPLHPYTKALLSAIPIADPDIQRSRHRIQLEGDVPSPIDPKPGCRFVDRCANASEECRGEEPKLKEVLPGHFVSCIKVKEINNL</sequence>
<evidence type="ECO:0000313" key="7">
    <source>
        <dbReference type="Proteomes" id="UP000184032"/>
    </source>
</evidence>
<comment type="similarity">
    <text evidence="1">Belongs to the ABC transporter superfamily.</text>
</comment>
<dbReference type="NCBIfam" id="TIGR01727">
    <property type="entry name" value="oligo_HPY"/>
    <property type="match status" value="1"/>
</dbReference>
<dbReference type="PROSITE" id="PS00211">
    <property type="entry name" value="ABC_TRANSPORTER_1"/>
    <property type="match status" value="1"/>
</dbReference>
<dbReference type="FunFam" id="3.40.50.300:FF:000016">
    <property type="entry name" value="Oligopeptide ABC transporter ATP-binding component"/>
    <property type="match status" value="1"/>
</dbReference>
<dbReference type="PANTHER" id="PTHR43776">
    <property type="entry name" value="TRANSPORT ATP-BINDING PROTEIN"/>
    <property type="match status" value="1"/>
</dbReference>
<dbReference type="InterPro" id="IPR013563">
    <property type="entry name" value="Oligopep_ABC_C"/>
</dbReference>
<dbReference type="PROSITE" id="PS50893">
    <property type="entry name" value="ABC_TRANSPORTER_2"/>
    <property type="match status" value="1"/>
</dbReference>
<dbReference type="InterPro" id="IPR017871">
    <property type="entry name" value="ABC_transporter-like_CS"/>
</dbReference>
<dbReference type="GO" id="GO:0015833">
    <property type="term" value="P:peptide transport"/>
    <property type="evidence" value="ECO:0007669"/>
    <property type="project" value="InterPro"/>
</dbReference>
<evidence type="ECO:0000256" key="3">
    <source>
        <dbReference type="ARBA" id="ARBA00022741"/>
    </source>
</evidence>
<gene>
    <name evidence="6" type="ORF">SAMN02745245_01692</name>
</gene>
<keyword evidence="4 6" id="KW-0067">ATP-binding</keyword>
<dbReference type="Proteomes" id="UP000184032">
    <property type="component" value="Unassembled WGS sequence"/>
</dbReference>
<dbReference type="SUPFAM" id="SSF52540">
    <property type="entry name" value="P-loop containing nucleoside triphosphate hydrolases"/>
    <property type="match status" value="1"/>
</dbReference>
<reference evidence="6 7" key="1">
    <citation type="submission" date="2016-11" db="EMBL/GenBank/DDBJ databases">
        <authorList>
            <person name="Jaros S."/>
            <person name="Januszkiewicz K."/>
            <person name="Wedrychowicz H."/>
        </authorList>
    </citation>
    <scope>NUCLEOTIDE SEQUENCE [LARGE SCALE GENOMIC DNA]</scope>
    <source>
        <strain evidence="6 7">DSM 21120</strain>
    </source>
</reference>
<dbReference type="AlphaFoldDB" id="A0A1M5U7V7"/>
<dbReference type="Pfam" id="PF08352">
    <property type="entry name" value="oligo_HPY"/>
    <property type="match status" value="1"/>
</dbReference>
<dbReference type="GO" id="GO:0005524">
    <property type="term" value="F:ATP binding"/>
    <property type="evidence" value="ECO:0007669"/>
    <property type="project" value="UniProtKB-KW"/>
</dbReference>
<keyword evidence="3" id="KW-0547">Nucleotide-binding</keyword>
<dbReference type="GO" id="GO:0016887">
    <property type="term" value="F:ATP hydrolysis activity"/>
    <property type="evidence" value="ECO:0007669"/>
    <property type="project" value="InterPro"/>
</dbReference>
<dbReference type="OrthoDB" id="9806285at2"/>
<proteinExistence type="inferred from homology"/>
<dbReference type="InterPro" id="IPR003439">
    <property type="entry name" value="ABC_transporter-like_ATP-bd"/>
</dbReference>
<dbReference type="SMART" id="SM00382">
    <property type="entry name" value="AAA"/>
    <property type="match status" value="1"/>
</dbReference>
<dbReference type="RefSeq" id="WP_073185345.1">
    <property type="nucleotide sequence ID" value="NZ_FQXI01000014.1"/>
</dbReference>
<evidence type="ECO:0000259" key="5">
    <source>
        <dbReference type="PROSITE" id="PS50893"/>
    </source>
</evidence>
<dbReference type="PANTHER" id="PTHR43776:SF7">
    <property type="entry name" value="D,D-DIPEPTIDE TRANSPORT ATP-BINDING PROTEIN DDPF-RELATED"/>
    <property type="match status" value="1"/>
</dbReference>
<dbReference type="STRING" id="1120995.SAMN02745245_01692"/>
<dbReference type="CDD" id="cd03257">
    <property type="entry name" value="ABC_NikE_OppD_transporters"/>
    <property type="match status" value="1"/>
</dbReference>
<dbReference type="InterPro" id="IPR050319">
    <property type="entry name" value="ABC_transp_ATP-bind"/>
</dbReference>
<evidence type="ECO:0000256" key="4">
    <source>
        <dbReference type="ARBA" id="ARBA00022840"/>
    </source>
</evidence>
<dbReference type="InterPro" id="IPR003593">
    <property type="entry name" value="AAA+_ATPase"/>
</dbReference>
<keyword evidence="7" id="KW-1185">Reference proteome</keyword>
<protein>
    <submittedName>
        <fullName evidence="6">Oligopeptide transport system ATP-binding protein</fullName>
    </submittedName>
</protein>
<dbReference type="Gene3D" id="3.40.50.300">
    <property type="entry name" value="P-loop containing nucleotide triphosphate hydrolases"/>
    <property type="match status" value="1"/>
</dbReference>
<evidence type="ECO:0000256" key="1">
    <source>
        <dbReference type="ARBA" id="ARBA00005417"/>
    </source>
</evidence>
<evidence type="ECO:0000256" key="2">
    <source>
        <dbReference type="ARBA" id="ARBA00022448"/>
    </source>
</evidence>
<feature type="domain" description="ABC transporter" evidence="5">
    <location>
        <begin position="6"/>
        <end position="249"/>
    </location>
</feature>
<evidence type="ECO:0000313" key="6">
    <source>
        <dbReference type="EMBL" id="SHH59132.1"/>
    </source>
</evidence>
<accession>A0A1M5U7V7</accession>
<name>A0A1M5U7V7_9FIRM</name>
<dbReference type="GO" id="GO:0055085">
    <property type="term" value="P:transmembrane transport"/>
    <property type="evidence" value="ECO:0007669"/>
    <property type="project" value="UniProtKB-ARBA"/>
</dbReference>
<dbReference type="Pfam" id="PF00005">
    <property type="entry name" value="ABC_tran"/>
    <property type="match status" value="1"/>
</dbReference>
<keyword evidence="2" id="KW-0813">Transport</keyword>
<dbReference type="EMBL" id="FQXI01000014">
    <property type="protein sequence ID" value="SHH59132.1"/>
    <property type="molecule type" value="Genomic_DNA"/>
</dbReference>
<organism evidence="6 7">
    <name type="scientific">Anaerosphaera aminiphila DSM 21120</name>
    <dbReference type="NCBI Taxonomy" id="1120995"/>
    <lineage>
        <taxon>Bacteria</taxon>
        <taxon>Bacillati</taxon>
        <taxon>Bacillota</taxon>
        <taxon>Tissierellia</taxon>
        <taxon>Tissierellales</taxon>
        <taxon>Peptoniphilaceae</taxon>
        <taxon>Anaerosphaera</taxon>
    </lineage>
</organism>
<dbReference type="InterPro" id="IPR027417">
    <property type="entry name" value="P-loop_NTPase"/>
</dbReference>